<dbReference type="EMBL" id="SMMG02000003">
    <property type="protein sequence ID" value="KAA3481073.1"/>
    <property type="molecule type" value="Genomic_DNA"/>
</dbReference>
<gene>
    <name evidence="1" type="ORF">EPI10_021469</name>
</gene>
<comment type="caution">
    <text evidence="1">The sequence shown here is derived from an EMBL/GenBank/DDBJ whole genome shotgun (WGS) entry which is preliminary data.</text>
</comment>
<dbReference type="Proteomes" id="UP000325315">
    <property type="component" value="Unassembled WGS sequence"/>
</dbReference>
<name>A0A5B6WI25_9ROSI</name>
<organism evidence="1 2">
    <name type="scientific">Gossypium australe</name>
    <dbReference type="NCBI Taxonomy" id="47621"/>
    <lineage>
        <taxon>Eukaryota</taxon>
        <taxon>Viridiplantae</taxon>
        <taxon>Streptophyta</taxon>
        <taxon>Embryophyta</taxon>
        <taxon>Tracheophyta</taxon>
        <taxon>Spermatophyta</taxon>
        <taxon>Magnoliopsida</taxon>
        <taxon>eudicotyledons</taxon>
        <taxon>Gunneridae</taxon>
        <taxon>Pentapetalae</taxon>
        <taxon>rosids</taxon>
        <taxon>malvids</taxon>
        <taxon>Malvales</taxon>
        <taxon>Malvaceae</taxon>
        <taxon>Malvoideae</taxon>
        <taxon>Gossypium</taxon>
    </lineage>
</organism>
<accession>A0A5B6WI25</accession>
<protein>
    <submittedName>
        <fullName evidence="1">Retrovirus-related Pol polyprotein from transposon TNT 1-94</fullName>
    </submittedName>
</protein>
<sequence>MDALEKNESWEVVGLPNGKKELGCKWLMGHWNITKQDLFLRVTHRHKKLIIKKHLYWLQK</sequence>
<dbReference type="AlphaFoldDB" id="A0A5B6WI25"/>
<evidence type="ECO:0000313" key="2">
    <source>
        <dbReference type="Proteomes" id="UP000325315"/>
    </source>
</evidence>
<reference evidence="2" key="1">
    <citation type="journal article" date="2019" name="Plant Biotechnol. J.">
        <title>Genome sequencing of the Australian wild diploid species Gossypium australe highlights disease resistance and delayed gland morphogenesis.</title>
        <authorList>
            <person name="Cai Y."/>
            <person name="Cai X."/>
            <person name="Wang Q."/>
            <person name="Wang P."/>
            <person name="Zhang Y."/>
            <person name="Cai C."/>
            <person name="Xu Y."/>
            <person name="Wang K."/>
            <person name="Zhou Z."/>
            <person name="Wang C."/>
            <person name="Geng S."/>
            <person name="Li B."/>
            <person name="Dong Q."/>
            <person name="Hou Y."/>
            <person name="Wang H."/>
            <person name="Ai P."/>
            <person name="Liu Z."/>
            <person name="Yi F."/>
            <person name="Sun M."/>
            <person name="An G."/>
            <person name="Cheng J."/>
            <person name="Zhang Y."/>
            <person name="Shi Q."/>
            <person name="Xie Y."/>
            <person name="Shi X."/>
            <person name="Chang Y."/>
            <person name="Huang F."/>
            <person name="Chen Y."/>
            <person name="Hong S."/>
            <person name="Mi L."/>
            <person name="Sun Q."/>
            <person name="Zhang L."/>
            <person name="Zhou B."/>
            <person name="Peng R."/>
            <person name="Zhang X."/>
            <person name="Liu F."/>
        </authorList>
    </citation>
    <scope>NUCLEOTIDE SEQUENCE [LARGE SCALE GENOMIC DNA]</scope>
    <source>
        <strain evidence="2">cv. PA1801</strain>
    </source>
</reference>
<proteinExistence type="predicted"/>
<keyword evidence="2" id="KW-1185">Reference proteome</keyword>
<evidence type="ECO:0000313" key="1">
    <source>
        <dbReference type="EMBL" id="KAA3481073.1"/>
    </source>
</evidence>